<evidence type="ECO:0000256" key="1">
    <source>
        <dbReference type="SAM" id="Phobius"/>
    </source>
</evidence>
<dbReference type="Proteomes" id="UP000006729">
    <property type="component" value="Chromosome 8"/>
</dbReference>
<keyword evidence="1" id="KW-0472">Membrane</keyword>
<dbReference type="InParanoid" id="A0A2K1ZE75"/>
<reference evidence="2 3" key="1">
    <citation type="journal article" date="2006" name="Science">
        <title>The genome of black cottonwood, Populus trichocarpa (Torr. &amp; Gray).</title>
        <authorList>
            <person name="Tuskan G.A."/>
            <person name="Difazio S."/>
            <person name="Jansson S."/>
            <person name="Bohlmann J."/>
            <person name="Grigoriev I."/>
            <person name="Hellsten U."/>
            <person name="Putnam N."/>
            <person name="Ralph S."/>
            <person name="Rombauts S."/>
            <person name="Salamov A."/>
            <person name="Schein J."/>
            <person name="Sterck L."/>
            <person name="Aerts A."/>
            <person name="Bhalerao R.R."/>
            <person name="Bhalerao R.P."/>
            <person name="Blaudez D."/>
            <person name="Boerjan W."/>
            <person name="Brun A."/>
            <person name="Brunner A."/>
            <person name="Busov V."/>
            <person name="Campbell M."/>
            <person name="Carlson J."/>
            <person name="Chalot M."/>
            <person name="Chapman J."/>
            <person name="Chen G.L."/>
            <person name="Cooper D."/>
            <person name="Coutinho P.M."/>
            <person name="Couturier J."/>
            <person name="Covert S."/>
            <person name="Cronk Q."/>
            <person name="Cunningham R."/>
            <person name="Davis J."/>
            <person name="Degroeve S."/>
            <person name="Dejardin A."/>
            <person name="Depamphilis C."/>
            <person name="Detter J."/>
            <person name="Dirks B."/>
            <person name="Dubchak I."/>
            <person name="Duplessis S."/>
            <person name="Ehlting J."/>
            <person name="Ellis B."/>
            <person name="Gendler K."/>
            <person name="Goodstein D."/>
            <person name="Gribskov M."/>
            <person name="Grimwood J."/>
            <person name="Groover A."/>
            <person name="Gunter L."/>
            <person name="Hamberger B."/>
            <person name="Heinze B."/>
            <person name="Helariutta Y."/>
            <person name="Henrissat B."/>
            <person name="Holligan D."/>
            <person name="Holt R."/>
            <person name="Huang W."/>
            <person name="Islam-Faridi N."/>
            <person name="Jones S."/>
            <person name="Jones-Rhoades M."/>
            <person name="Jorgensen R."/>
            <person name="Joshi C."/>
            <person name="Kangasjarvi J."/>
            <person name="Karlsson J."/>
            <person name="Kelleher C."/>
            <person name="Kirkpatrick R."/>
            <person name="Kirst M."/>
            <person name="Kohler A."/>
            <person name="Kalluri U."/>
            <person name="Larimer F."/>
            <person name="Leebens-Mack J."/>
            <person name="Leple J.C."/>
            <person name="Locascio P."/>
            <person name="Lou Y."/>
            <person name="Lucas S."/>
            <person name="Martin F."/>
            <person name="Montanini B."/>
            <person name="Napoli C."/>
            <person name="Nelson D.R."/>
            <person name="Nelson C."/>
            <person name="Nieminen K."/>
            <person name="Nilsson O."/>
            <person name="Pereda V."/>
            <person name="Peter G."/>
            <person name="Philippe R."/>
            <person name="Pilate G."/>
            <person name="Poliakov A."/>
            <person name="Razumovskaya J."/>
            <person name="Richardson P."/>
            <person name="Rinaldi C."/>
            <person name="Ritland K."/>
            <person name="Rouze P."/>
            <person name="Ryaboy D."/>
            <person name="Schmutz J."/>
            <person name="Schrader J."/>
            <person name="Segerman B."/>
            <person name="Shin H."/>
            <person name="Siddiqui A."/>
            <person name="Sterky F."/>
            <person name="Terry A."/>
            <person name="Tsai C.J."/>
            <person name="Uberbacher E."/>
            <person name="Unneberg P."/>
            <person name="Vahala J."/>
            <person name="Wall K."/>
            <person name="Wessler S."/>
            <person name="Yang G."/>
            <person name="Yin T."/>
            <person name="Douglas C."/>
            <person name="Marra M."/>
            <person name="Sandberg G."/>
            <person name="Van de Peer Y."/>
            <person name="Rokhsar D."/>
        </authorList>
    </citation>
    <scope>NUCLEOTIDE SEQUENCE [LARGE SCALE GENOMIC DNA]</scope>
    <source>
        <strain evidence="3">cv. Nisqually</strain>
    </source>
</reference>
<dbReference type="AlphaFoldDB" id="A0A2K1ZE75"/>
<proteinExistence type="predicted"/>
<keyword evidence="1" id="KW-0812">Transmembrane</keyword>
<keyword evidence="3" id="KW-1185">Reference proteome</keyword>
<feature type="transmembrane region" description="Helical" evidence="1">
    <location>
        <begin position="50"/>
        <end position="70"/>
    </location>
</feature>
<evidence type="ECO:0000313" key="3">
    <source>
        <dbReference type="Proteomes" id="UP000006729"/>
    </source>
</evidence>
<organism evidence="2 3">
    <name type="scientific">Populus trichocarpa</name>
    <name type="common">Western balsam poplar</name>
    <name type="synonym">Populus balsamifera subsp. trichocarpa</name>
    <dbReference type="NCBI Taxonomy" id="3694"/>
    <lineage>
        <taxon>Eukaryota</taxon>
        <taxon>Viridiplantae</taxon>
        <taxon>Streptophyta</taxon>
        <taxon>Embryophyta</taxon>
        <taxon>Tracheophyta</taxon>
        <taxon>Spermatophyta</taxon>
        <taxon>Magnoliopsida</taxon>
        <taxon>eudicotyledons</taxon>
        <taxon>Gunneridae</taxon>
        <taxon>Pentapetalae</taxon>
        <taxon>rosids</taxon>
        <taxon>fabids</taxon>
        <taxon>Malpighiales</taxon>
        <taxon>Salicaceae</taxon>
        <taxon>Saliceae</taxon>
        <taxon>Populus</taxon>
    </lineage>
</organism>
<sequence length="98" mass="10981">MTISYALPLLQKRRGPFLSQEPVYKGMMQQAVLLNKVCSGNVIGQHGSNFISVFLLALFTCLQFCFCYLVSCSSFSRAIHLLAFEAYSIKFLGIPFCI</sequence>
<name>A0A2K1ZE75_POPTR</name>
<gene>
    <name evidence="2" type="ORF">POPTR_008G088400</name>
</gene>
<dbReference type="EMBL" id="CM009297">
    <property type="protein sequence ID" value="PNT23574.1"/>
    <property type="molecule type" value="Genomic_DNA"/>
</dbReference>
<evidence type="ECO:0000313" key="2">
    <source>
        <dbReference type="EMBL" id="PNT23574.1"/>
    </source>
</evidence>
<accession>A0A2K1ZE75</accession>
<keyword evidence="1" id="KW-1133">Transmembrane helix</keyword>
<protein>
    <submittedName>
        <fullName evidence="2">Uncharacterized protein</fullName>
    </submittedName>
</protein>